<feature type="domain" description="NACHT" evidence="2">
    <location>
        <begin position="329"/>
        <end position="487"/>
    </location>
</feature>
<reference evidence="3" key="2">
    <citation type="submission" date="2023-05" db="EMBL/GenBank/DDBJ databases">
        <authorList>
            <consortium name="Lawrence Berkeley National Laboratory"/>
            <person name="Steindorff A."/>
            <person name="Hensen N."/>
            <person name="Bonometti L."/>
            <person name="Westerberg I."/>
            <person name="Brannstrom I.O."/>
            <person name="Guillou S."/>
            <person name="Cros-Aarteil S."/>
            <person name="Calhoun S."/>
            <person name="Haridas S."/>
            <person name="Kuo A."/>
            <person name="Mondo S."/>
            <person name="Pangilinan J."/>
            <person name="Riley R."/>
            <person name="Labutti K."/>
            <person name="Andreopoulos B."/>
            <person name="Lipzen A."/>
            <person name="Chen C."/>
            <person name="Yanf M."/>
            <person name="Daum C."/>
            <person name="Ng V."/>
            <person name="Clum A."/>
            <person name="Ohm R."/>
            <person name="Martin F."/>
            <person name="Silar P."/>
            <person name="Natvig D."/>
            <person name="Lalanne C."/>
            <person name="Gautier V."/>
            <person name="Ament-Velasquez S.L."/>
            <person name="Kruys A."/>
            <person name="Hutchinson M.I."/>
            <person name="Powell A.J."/>
            <person name="Barry K."/>
            <person name="Miller A.N."/>
            <person name="Grigoriev I.V."/>
            <person name="Debuchy R."/>
            <person name="Gladieux P."/>
            <person name="Thoren M.H."/>
            <person name="Johannesson H."/>
        </authorList>
    </citation>
    <scope>NUCLEOTIDE SEQUENCE</scope>
    <source>
        <strain evidence="3">CBS 990.96</strain>
    </source>
</reference>
<dbReference type="Pfam" id="PF24883">
    <property type="entry name" value="NPHP3_N"/>
    <property type="match status" value="1"/>
</dbReference>
<protein>
    <recommendedName>
        <fullName evidence="2">NACHT domain-containing protein</fullName>
    </recommendedName>
</protein>
<dbReference type="InterPro" id="IPR007111">
    <property type="entry name" value="NACHT_NTPase"/>
</dbReference>
<dbReference type="InterPro" id="IPR056693">
    <property type="entry name" value="DUF7791"/>
</dbReference>
<evidence type="ECO:0000313" key="4">
    <source>
        <dbReference type="Proteomes" id="UP001301958"/>
    </source>
</evidence>
<dbReference type="Gene3D" id="3.40.50.300">
    <property type="entry name" value="P-loop containing nucleotide triphosphate hydrolases"/>
    <property type="match status" value="1"/>
</dbReference>
<dbReference type="InterPro" id="IPR056884">
    <property type="entry name" value="NPHP3-like_N"/>
</dbReference>
<dbReference type="Pfam" id="PF25053">
    <property type="entry name" value="DUF7791"/>
    <property type="match status" value="1"/>
</dbReference>
<dbReference type="Proteomes" id="UP001301958">
    <property type="component" value="Unassembled WGS sequence"/>
</dbReference>
<proteinExistence type="predicted"/>
<name>A0AAN7BLS0_9PEZI</name>
<sequence length="1076" mass="121782">MCFVAPSILFLYFRPNMEPLSALGIAAAVVQFLDYATKKCRTVQHLYNEGEGALFKEIAFEQVAGDLVEFSSLLRSRSRFGNADNDEAIDNIVDNCVNIANRLSGRFTKLAALRQAAGENLVRKAVALMKAAWKSEDIEYEMDQLAAYQRQLSLRMLYHLNTTAEAQNQRFDAVESKIVEVMVVAGDKLDSILRQGAALHRRLDEVETRGILEGNKPVTVVLKLENGDTKVIEPPRDDPPRFRSHRQVLMTLTSDSETKPATAQVEDFIPIQQAVLHSLYFRRVSDRYDGVKAAHAKTYEWVFGESKPTNTEADALWSPLLPWLESGMGCYWVNGKAGSGKSTLLKFIAQHKQTLGALNRWVKGNGSHLIRASFFFWNLGTELQKTRAGLLRALLYDILGTRPHLISVVMPELWTALARSRGALESPSDSELLKWFHRLLAQASQTSRFFFLIDGIDEFEGDHIDLANTIIESSKDPNIKFLISSRPLPSCVHSFSCFPALKLQDLTQGDIRRYAQDHLHAELERRYGESHRDQVITQIVDKSSGVFLWVVLVVRSLLVGLHNWDDFDELLLRLEELPSDLKDLYAHMFGKLTAGYRQEASQIFQLCLLALDKQNDPRLFPPRQLHFAQTTTYDEVQTSFLPYSKEEDARICESVAGRLRSRCSGLIEMRSTAREMKDYTESTLQHVSIEFIHRSAVEFLRLPEVVSGLFSLTEGSSFNPVLRMFRSCLLLSKTLDEKIKKSDSLVQFFTSCALEYSSLAEEAGTAVPSMHLFELDKTFRHHLGRYIMPNAAPHLIYMSLLRSNKKLMESATLYGLALQRGLVTFMRESPPSIHDPRFSLTMSMQSVGLFEAQQKALRATTQATRLLYDAVNSLLFLKPWPRGKGAVLGTRCATICNLLLAQGADPNFRFDPTYKSPWDLMLDFATYSAQHKQDFHSDFQQRGVAYLYSQLLMTFLNHGANTNALVARRNLNDPGYFLERNNTSMYGSVLEALDFIYSRIETLGDSRDPWRSGNQVANYPQELEDFHRLIVQTVQDMENKKGLKGGRTEKLLAAVSSKSRFGFKKIGKAISNLKNG</sequence>
<keyword evidence="1" id="KW-0677">Repeat</keyword>
<evidence type="ECO:0000259" key="2">
    <source>
        <dbReference type="PROSITE" id="PS50837"/>
    </source>
</evidence>
<organism evidence="3 4">
    <name type="scientific">Podospora fimiseda</name>
    <dbReference type="NCBI Taxonomy" id="252190"/>
    <lineage>
        <taxon>Eukaryota</taxon>
        <taxon>Fungi</taxon>
        <taxon>Dikarya</taxon>
        <taxon>Ascomycota</taxon>
        <taxon>Pezizomycotina</taxon>
        <taxon>Sordariomycetes</taxon>
        <taxon>Sordariomycetidae</taxon>
        <taxon>Sordariales</taxon>
        <taxon>Podosporaceae</taxon>
        <taxon>Podospora</taxon>
    </lineage>
</organism>
<gene>
    <name evidence="3" type="ORF">QBC38DRAFT_482429</name>
</gene>
<comment type="caution">
    <text evidence="3">The sequence shown here is derived from an EMBL/GenBank/DDBJ whole genome shotgun (WGS) entry which is preliminary data.</text>
</comment>
<accession>A0AAN7BLS0</accession>
<dbReference type="InterPro" id="IPR027417">
    <property type="entry name" value="P-loop_NTPase"/>
</dbReference>
<dbReference type="SUPFAM" id="SSF52540">
    <property type="entry name" value="P-loop containing nucleoside triphosphate hydrolases"/>
    <property type="match status" value="1"/>
</dbReference>
<dbReference type="EMBL" id="MU865362">
    <property type="protein sequence ID" value="KAK4225658.1"/>
    <property type="molecule type" value="Genomic_DNA"/>
</dbReference>
<dbReference type="PANTHER" id="PTHR10039:SF5">
    <property type="entry name" value="NACHT DOMAIN-CONTAINING PROTEIN"/>
    <property type="match status" value="1"/>
</dbReference>
<keyword evidence="4" id="KW-1185">Reference proteome</keyword>
<dbReference type="AlphaFoldDB" id="A0AAN7BLS0"/>
<dbReference type="PROSITE" id="PS50837">
    <property type="entry name" value="NACHT"/>
    <property type="match status" value="1"/>
</dbReference>
<evidence type="ECO:0000256" key="1">
    <source>
        <dbReference type="ARBA" id="ARBA00022737"/>
    </source>
</evidence>
<dbReference type="PANTHER" id="PTHR10039">
    <property type="entry name" value="AMELOGENIN"/>
    <property type="match status" value="1"/>
</dbReference>
<reference evidence="3" key="1">
    <citation type="journal article" date="2023" name="Mol. Phylogenet. Evol.">
        <title>Genome-scale phylogeny and comparative genomics of the fungal order Sordariales.</title>
        <authorList>
            <person name="Hensen N."/>
            <person name="Bonometti L."/>
            <person name="Westerberg I."/>
            <person name="Brannstrom I.O."/>
            <person name="Guillou S."/>
            <person name="Cros-Aarteil S."/>
            <person name="Calhoun S."/>
            <person name="Haridas S."/>
            <person name="Kuo A."/>
            <person name="Mondo S."/>
            <person name="Pangilinan J."/>
            <person name="Riley R."/>
            <person name="LaButti K."/>
            <person name="Andreopoulos B."/>
            <person name="Lipzen A."/>
            <person name="Chen C."/>
            <person name="Yan M."/>
            <person name="Daum C."/>
            <person name="Ng V."/>
            <person name="Clum A."/>
            <person name="Steindorff A."/>
            <person name="Ohm R.A."/>
            <person name="Martin F."/>
            <person name="Silar P."/>
            <person name="Natvig D.O."/>
            <person name="Lalanne C."/>
            <person name="Gautier V."/>
            <person name="Ament-Velasquez S.L."/>
            <person name="Kruys A."/>
            <person name="Hutchinson M.I."/>
            <person name="Powell A.J."/>
            <person name="Barry K."/>
            <person name="Miller A.N."/>
            <person name="Grigoriev I.V."/>
            <person name="Debuchy R."/>
            <person name="Gladieux P."/>
            <person name="Hiltunen Thoren M."/>
            <person name="Johannesson H."/>
        </authorList>
    </citation>
    <scope>NUCLEOTIDE SEQUENCE</scope>
    <source>
        <strain evidence="3">CBS 990.96</strain>
    </source>
</reference>
<evidence type="ECO:0000313" key="3">
    <source>
        <dbReference type="EMBL" id="KAK4225658.1"/>
    </source>
</evidence>